<comment type="similarity">
    <text evidence="1">Belongs to the glycosyl hydrolase 3 family.</text>
</comment>
<gene>
    <name evidence="5" type="ORF">NBH00_19620</name>
</gene>
<reference evidence="5 6" key="1">
    <citation type="submission" date="2022-06" db="EMBL/GenBank/DDBJ databases">
        <title>Paraconexibacter antarcticus.</title>
        <authorList>
            <person name="Kim C.S."/>
        </authorList>
    </citation>
    <scope>NUCLEOTIDE SEQUENCE [LARGE SCALE GENOMIC DNA]</scope>
    <source>
        <strain evidence="5 6">02-257</strain>
    </source>
</reference>
<feature type="domain" description="Glycoside hydrolase family 3 N-terminal" evidence="4">
    <location>
        <begin position="82"/>
        <end position="371"/>
    </location>
</feature>
<dbReference type="Pfam" id="PF00933">
    <property type="entry name" value="Glyco_hydro_3"/>
    <property type="match status" value="1"/>
</dbReference>
<dbReference type="EMBL" id="CP098502">
    <property type="protein sequence ID" value="UTI63539.1"/>
    <property type="molecule type" value="Genomic_DNA"/>
</dbReference>
<dbReference type="PANTHER" id="PTHR30480:SF14">
    <property type="entry name" value="HYDROLASE, PUTATIVE (AFU_ORTHOLOGUE AFUA_4G13770)-RELATED"/>
    <property type="match status" value="1"/>
</dbReference>
<organism evidence="5 6">
    <name type="scientific">Paraconexibacter antarcticus</name>
    <dbReference type="NCBI Taxonomy" id="2949664"/>
    <lineage>
        <taxon>Bacteria</taxon>
        <taxon>Bacillati</taxon>
        <taxon>Actinomycetota</taxon>
        <taxon>Thermoleophilia</taxon>
        <taxon>Solirubrobacterales</taxon>
        <taxon>Paraconexibacteraceae</taxon>
        <taxon>Paraconexibacter</taxon>
    </lineage>
</organism>
<evidence type="ECO:0000313" key="6">
    <source>
        <dbReference type="Proteomes" id="UP001056035"/>
    </source>
</evidence>
<keyword evidence="3" id="KW-0326">Glycosidase</keyword>
<proteinExistence type="inferred from homology"/>
<dbReference type="SUPFAM" id="SSF51445">
    <property type="entry name" value="(Trans)glycosidases"/>
    <property type="match status" value="1"/>
</dbReference>
<accession>A0ABY5DRK1</accession>
<name>A0ABY5DRK1_9ACTN</name>
<dbReference type="InterPro" id="IPR050226">
    <property type="entry name" value="NagZ_Beta-hexosaminidase"/>
</dbReference>
<dbReference type="InterPro" id="IPR036962">
    <property type="entry name" value="Glyco_hydro_3_N_sf"/>
</dbReference>
<evidence type="ECO:0000256" key="1">
    <source>
        <dbReference type="ARBA" id="ARBA00005336"/>
    </source>
</evidence>
<evidence type="ECO:0000259" key="4">
    <source>
        <dbReference type="Pfam" id="PF00933"/>
    </source>
</evidence>
<evidence type="ECO:0000313" key="5">
    <source>
        <dbReference type="EMBL" id="UTI63539.1"/>
    </source>
</evidence>
<dbReference type="InterPro" id="IPR017853">
    <property type="entry name" value="GH"/>
</dbReference>
<dbReference type="PANTHER" id="PTHR30480">
    <property type="entry name" value="BETA-HEXOSAMINIDASE-RELATED"/>
    <property type="match status" value="1"/>
</dbReference>
<keyword evidence="6" id="KW-1185">Reference proteome</keyword>
<dbReference type="Gene3D" id="3.20.20.300">
    <property type="entry name" value="Glycoside hydrolase, family 3, N-terminal domain"/>
    <property type="match status" value="1"/>
</dbReference>
<dbReference type="RefSeq" id="WP_254570264.1">
    <property type="nucleotide sequence ID" value="NZ_CP098502.1"/>
</dbReference>
<dbReference type="InterPro" id="IPR001764">
    <property type="entry name" value="Glyco_hydro_3_N"/>
</dbReference>
<evidence type="ECO:0000256" key="3">
    <source>
        <dbReference type="ARBA" id="ARBA00023295"/>
    </source>
</evidence>
<keyword evidence="2" id="KW-0378">Hydrolase</keyword>
<dbReference type="Proteomes" id="UP001056035">
    <property type="component" value="Chromosome"/>
</dbReference>
<sequence length="378" mass="38179">MPARPNYARRRTVALGALLVAVVAVIALTRGGGDTGGGPTAAARAAEAAASPARLPLTRAVGQTLAGVYPGRTPPAAFLARIRRGELGSVILFAPNVAGGPAATRRAVARLQAAAKAGGNAPLLVMTDQEGGAVKRLAGPPSRAPAAMRSVAVARAEGAATGRLLHGLGITLDLAPVADVKRVHGSFLGTRAFGSDPAVVAQRACAFAAGLRGAGVAAALKHFPGLGRAGANTDLERVRIDAPAAALRSDYAPYARCAKEDRTLVMLSNATYPRLLAGDAPAVLDPATYAKELPAAGVPTTTPTISDDLDANAIAGRDRPALRALRAGLDLLLFARSSASSATAHTTLVADVRTGTLPEARVRDAAAAVLALKASLDR</sequence>
<evidence type="ECO:0000256" key="2">
    <source>
        <dbReference type="ARBA" id="ARBA00022801"/>
    </source>
</evidence>
<protein>
    <recommendedName>
        <fullName evidence="4">Glycoside hydrolase family 3 N-terminal domain-containing protein</fullName>
    </recommendedName>
</protein>